<gene>
    <name evidence="2" type="ORF">CLUMA_CG013639</name>
</gene>
<name>A0A1J1IJG5_9DIPT</name>
<reference evidence="2 3" key="1">
    <citation type="submission" date="2015-04" db="EMBL/GenBank/DDBJ databases">
        <authorList>
            <person name="Syromyatnikov M.Y."/>
            <person name="Popov V.N."/>
        </authorList>
    </citation>
    <scope>NUCLEOTIDE SEQUENCE [LARGE SCALE GENOMIC DNA]</scope>
</reference>
<sequence length="140" mass="15967">MSQQSLMNSSRLLATALTICYEKLARKLFPTNLLLIKKNIDRKLLHSKTKLIVRSSFEVKSWERIVVKKLLKIEIKRYPKSLNQFGMPPQLNNNVKKLPPLERNSGSITSSNGSTSPKKMTNGWNIAKEKLTGRVPTFDI</sequence>
<evidence type="ECO:0000256" key="1">
    <source>
        <dbReference type="SAM" id="MobiDB-lite"/>
    </source>
</evidence>
<evidence type="ECO:0000313" key="3">
    <source>
        <dbReference type="Proteomes" id="UP000183832"/>
    </source>
</evidence>
<dbReference type="Proteomes" id="UP000183832">
    <property type="component" value="Unassembled WGS sequence"/>
</dbReference>
<evidence type="ECO:0000313" key="2">
    <source>
        <dbReference type="EMBL" id="CRL00371.1"/>
    </source>
</evidence>
<organism evidence="2 3">
    <name type="scientific">Clunio marinus</name>
    <dbReference type="NCBI Taxonomy" id="568069"/>
    <lineage>
        <taxon>Eukaryota</taxon>
        <taxon>Metazoa</taxon>
        <taxon>Ecdysozoa</taxon>
        <taxon>Arthropoda</taxon>
        <taxon>Hexapoda</taxon>
        <taxon>Insecta</taxon>
        <taxon>Pterygota</taxon>
        <taxon>Neoptera</taxon>
        <taxon>Endopterygota</taxon>
        <taxon>Diptera</taxon>
        <taxon>Nematocera</taxon>
        <taxon>Chironomoidea</taxon>
        <taxon>Chironomidae</taxon>
        <taxon>Clunio</taxon>
    </lineage>
</organism>
<feature type="region of interest" description="Disordered" evidence="1">
    <location>
        <begin position="101"/>
        <end position="121"/>
    </location>
</feature>
<dbReference type="EMBL" id="CVRI01000054">
    <property type="protein sequence ID" value="CRL00371.1"/>
    <property type="molecule type" value="Genomic_DNA"/>
</dbReference>
<protein>
    <submittedName>
        <fullName evidence="2">CLUMA_CG013639, isoform A</fullName>
    </submittedName>
</protein>
<proteinExistence type="predicted"/>
<dbReference type="AlphaFoldDB" id="A0A1J1IJG5"/>
<feature type="compositionally biased region" description="Low complexity" evidence="1">
    <location>
        <begin position="104"/>
        <end position="116"/>
    </location>
</feature>
<accession>A0A1J1IJG5</accession>
<keyword evidence="3" id="KW-1185">Reference proteome</keyword>